<dbReference type="PANTHER" id="PTHR40980:SF4">
    <property type="entry name" value="TONB-DEPENDENT RECEPTOR-LIKE BETA-BARREL DOMAIN-CONTAINING PROTEIN"/>
    <property type="match status" value="1"/>
</dbReference>
<evidence type="ECO:0000259" key="7">
    <source>
        <dbReference type="Pfam" id="PF14905"/>
    </source>
</evidence>
<evidence type="ECO:0000256" key="5">
    <source>
        <dbReference type="ARBA" id="ARBA00023237"/>
    </source>
</evidence>
<dbReference type="PROSITE" id="PS52016">
    <property type="entry name" value="TONB_DEPENDENT_REC_3"/>
    <property type="match status" value="1"/>
</dbReference>
<dbReference type="InterPro" id="IPR012910">
    <property type="entry name" value="Plug_dom"/>
</dbReference>
<keyword evidence="5" id="KW-0998">Cell outer membrane</keyword>
<protein>
    <recommendedName>
        <fullName evidence="9">TonB-dependent receptor</fullName>
    </recommendedName>
</protein>
<dbReference type="InterPro" id="IPR041700">
    <property type="entry name" value="OMP_b-brl_3"/>
</dbReference>
<keyword evidence="2" id="KW-0813">Transport</keyword>
<dbReference type="AlphaFoldDB" id="A0A381UX81"/>
<dbReference type="GO" id="GO:0009279">
    <property type="term" value="C:cell outer membrane"/>
    <property type="evidence" value="ECO:0007669"/>
    <property type="project" value="UniProtKB-SubCell"/>
</dbReference>
<feature type="domain" description="TonB-dependent receptor plug" evidence="6">
    <location>
        <begin position="122"/>
        <end position="213"/>
    </location>
</feature>
<dbReference type="PANTHER" id="PTHR40980">
    <property type="entry name" value="PLUG DOMAIN-CONTAINING PROTEIN"/>
    <property type="match status" value="1"/>
</dbReference>
<dbReference type="Pfam" id="PF14905">
    <property type="entry name" value="OMP_b-brl_3"/>
    <property type="match status" value="1"/>
</dbReference>
<feature type="domain" description="Outer membrane protein beta-barrel" evidence="7">
    <location>
        <begin position="369"/>
        <end position="745"/>
    </location>
</feature>
<dbReference type="SUPFAM" id="SSF49464">
    <property type="entry name" value="Carboxypeptidase regulatory domain-like"/>
    <property type="match status" value="1"/>
</dbReference>
<dbReference type="InterPro" id="IPR037066">
    <property type="entry name" value="Plug_dom_sf"/>
</dbReference>
<sequence length="772" mass="87636">MITSMGLPQSSQVHGFVHDANNNVPIQYASVSIVRTIDGKIESGGITNSEGYYTIGGIPNADYRVEIEFIGYTSFLSPDFIMNESESRNLGIVKLNPKVLQGSMVEVSGERPSYEVQVDKKVYNIEQFKTVVGGTCCDVLKKIPSLNIGVDGTVSLRGTSNVTILIDEKRAGILGGERKTNAVAIPVPAGMIDRIEVITSPSAKYDPDGMSGIVNIILKEEKQTGYNSEISVNAGHTGKLITNAIMNYRWEKLNLYTKGNLDITERSGNGYRNITLTDPEQELIYKSNEVSQIQVDRSVHFLNFGSRYYFSKNNQLTFDLKFTRSNKILDDSTFFNLNGFQPDKTINTKRSVQGSNQSYAIGYTFQNTTNAFLNAELTHDIYDERSNQDYLLNKVVDRSIESDLNKSYSVIKIDYFNTLIENLVLESGYKGRFMTISKDYGIITDKYRFGYEENIQAVYSTLTYIFSEDLSIKPGLRFEWVNSVNESILVEGFEGIGPLAFRTRTIMNNYNRVYPTANAAYKINSFTNVQLGFSRRVNRPEFSALDPFPKHFFYSSIDTLGNPELMPEFINDLEFGYYTHTGRIKFDISLYHHSITDLIMWEEGLVSDSLSIYSFENYGDGKLVGSEFNVRYSPISSWDISLNGNPFRYDIYKPGGGNEYYKGSVWRMVNTVKHPQYGKIELNGSYHSPHLLSTGKIWPSGKFILDMAYQTSFFNEKMTVTLKVTDALDDEHYKRNISEFDKRLNVHSSINSYRRPDEPTIYLSVQYKFGDI</sequence>
<dbReference type="InterPro" id="IPR008969">
    <property type="entry name" value="CarboxyPept-like_regulatory"/>
</dbReference>
<keyword evidence="4" id="KW-0472">Membrane</keyword>
<evidence type="ECO:0000259" key="6">
    <source>
        <dbReference type="Pfam" id="PF07715"/>
    </source>
</evidence>
<dbReference type="Gene3D" id="2.170.130.10">
    <property type="entry name" value="TonB-dependent receptor, plug domain"/>
    <property type="match status" value="1"/>
</dbReference>
<dbReference type="SUPFAM" id="SSF56935">
    <property type="entry name" value="Porins"/>
    <property type="match status" value="1"/>
</dbReference>
<dbReference type="InterPro" id="IPR039426">
    <property type="entry name" value="TonB-dep_rcpt-like"/>
</dbReference>
<evidence type="ECO:0000256" key="2">
    <source>
        <dbReference type="ARBA" id="ARBA00022448"/>
    </source>
</evidence>
<dbReference type="Pfam" id="PF13620">
    <property type="entry name" value="CarboxypepD_reg"/>
    <property type="match status" value="1"/>
</dbReference>
<dbReference type="Gene3D" id="2.60.40.1120">
    <property type="entry name" value="Carboxypeptidase-like, regulatory domain"/>
    <property type="match status" value="1"/>
</dbReference>
<evidence type="ECO:0000256" key="3">
    <source>
        <dbReference type="ARBA" id="ARBA00022692"/>
    </source>
</evidence>
<evidence type="ECO:0000313" key="8">
    <source>
        <dbReference type="EMBL" id="SVA32554.1"/>
    </source>
</evidence>
<dbReference type="Gene3D" id="2.40.170.20">
    <property type="entry name" value="TonB-dependent receptor, beta-barrel domain"/>
    <property type="match status" value="1"/>
</dbReference>
<dbReference type="EMBL" id="UINC01007301">
    <property type="protein sequence ID" value="SVA32554.1"/>
    <property type="molecule type" value="Genomic_DNA"/>
</dbReference>
<keyword evidence="3" id="KW-0812">Transmembrane</keyword>
<organism evidence="8">
    <name type="scientific">marine metagenome</name>
    <dbReference type="NCBI Taxonomy" id="408172"/>
    <lineage>
        <taxon>unclassified sequences</taxon>
        <taxon>metagenomes</taxon>
        <taxon>ecological metagenomes</taxon>
    </lineage>
</organism>
<proteinExistence type="predicted"/>
<dbReference type="Pfam" id="PF07715">
    <property type="entry name" value="Plug"/>
    <property type="match status" value="1"/>
</dbReference>
<name>A0A381UX81_9ZZZZ</name>
<evidence type="ECO:0000256" key="4">
    <source>
        <dbReference type="ARBA" id="ARBA00023136"/>
    </source>
</evidence>
<gene>
    <name evidence="8" type="ORF">METZ01_LOCUS85408</name>
</gene>
<accession>A0A381UX81</accession>
<evidence type="ECO:0000256" key="1">
    <source>
        <dbReference type="ARBA" id="ARBA00004571"/>
    </source>
</evidence>
<evidence type="ECO:0008006" key="9">
    <source>
        <dbReference type="Google" id="ProtNLM"/>
    </source>
</evidence>
<dbReference type="InterPro" id="IPR036942">
    <property type="entry name" value="Beta-barrel_TonB_sf"/>
</dbReference>
<reference evidence="8" key="1">
    <citation type="submission" date="2018-05" db="EMBL/GenBank/DDBJ databases">
        <authorList>
            <person name="Lanie J.A."/>
            <person name="Ng W.-L."/>
            <person name="Kazmierczak K.M."/>
            <person name="Andrzejewski T.M."/>
            <person name="Davidsen T.M."/>
            <person name="Wayne K.J."/>
            <person name="Tettelin H."/>
            <person name="Glass J.I."/>
            <person name="Rusch D."/>
            <person name="Podicherti R."/>
            <person name="Tsui H.-C.T."/>
            <person name="Winkler M.E."/>
        </authorList>
    </citation>
    <scope>NUCLEOTIDE SEQUENCE</scope>
</reference>
<comment type="subcellular location">
    <subcellularLocation>
        <location evidence="1">Cell outer membrane</location>
        <topology evidence="1">Multi-pass membrane protein</topology>
    </subcellularLocation>
</comment>